<gene>
    <name evidence="2" type="ORF">KIH39_19565</name>
</gene>
<feature type="transmembrane region" description="Helical" evidence="1">
    <location>
        <begin position="119"/>
        <end position="142"/>
    </location>
</feature>
<dbReference type="EMBL" id="CP074694">
    <property type="protein sequence ID" value="QVL31029.1"/>
    <property type="molecule type" value="Genomic_DNA"/>
</dbReference>
<dbReference type="KEGG" id="tsph:KIH39_19565"/>
<feature type="transmembrane region" description="Helical" evidence="1">
    <location>
        <begin position="63"/>
        <end position="82"/>
    </location>
</feature>
<dbReference type="Proteomes" id="UP000676194">
    <property type="component" value="Chromosome"/>
</dbReference>
<reference evidence="2" key="1">
    <citation type="submission" date="2021-05" db="EMBL/GenBank/DDBJ databases">
        <title>Complete genome sequence of the cellulolytic planctomycete Telmatocola sphagniphila SP2T and characterization of the first cellulase from planctomycetes.</title>
        <authorList>
            <person name="Rakitin A.L."/>
            <person name="Beletsky A.V."/>
            <person name="Naumoff D.G."/>
            <person name="Kulichevskaya I.S."/>
            <person name="Mardanov A.V."/>
            <person name="Ravin N.V."/>
            <person name="Dedysh S.N."/>
        </authorList>
    </citation>
    <scope>NUCLEOTIDE SEQUENCE</scope>
    <source>
        <strain evidence="2">SP2T</strain>
    </source>
</reference>
<keyword evidence="1" id="KW-0472">Membrane</keyword>
<dbReference type="AlphaFoldDB" id="A0A8E6B497"/>
<keyword evidence="1" id="KW-0812">Transmembrane</keyword>
<feature type="transmembrane region" description="Helical" evidence="1">
    <location>
        <begin position="209"/>
        <end position="230"/>
    </location>
</feature>
<accession>A0A8E6B497</accession>
<keyword evidence="1" id="KW-1133">Transmembrane helix</keyword>
<proteinExistence type="predicted"/>
<name>A0A8E6B497_9BACT</name>
<protein>
    <submittedName>
        <fullName evidence="2">Uncharacterized protein</fullName>
    </submittedName>
</protein>
<keyword evidence="3" id="KW-1185">Reference proteome</keyword>
<evidence type="ECO:0000313" key="2">
    <source>
        <dbReference type="EMBL" id="QVL31029.1"/>
    </source>
</evidence>
<evidence type="ECO:0000256" key="1">
    <source>
        <dbReference type="SAM" id="Phobius"/>
    </source>
</evidence>
<sequence length="240" mass="26515">MPHFFCPTCQNKLRIPGSQRSFSCIKCNTKINYGPQGELSYIPNLSWKQKLAQKPVVQLELKIILLGFMCLVALIALQKFVLSPYGAAHPMVEVTVIQGQATANGTFIPYKLESTYNGILYWGSIISYGSVSFILWLTFLVVKYRRRKAEWDRLKPPPSEADLNMPVAAVADKESGTVPIVAPSTPAKVSSGRVRRRSRNRAIYGEKTIFWVLWGGGTAAGILLLGGALVPTITKMLVGR</sequence>
<organism evidence="2 3">
    <name type="scientific">Telmatocola sphagniphila</name>
    <dbReference type="NCBI Taxonomy" id="1123043"/>
    <lineage>
        <taxon>Bacteria</taxon>
        <taxon>Pseudomonadati</taxon>
        <taxon>Planctomycetota</taxon>
        <taxon>Planctomycetia</taxon>
        <taxon>Gemmatales</taxon>
        <taxon>Gemmataceae</taxon>
    </lineage>
</organism>
<evidence type="ECO:0000313" key="3">
    <source>
        <dbReference type="Proteomes" id="UP000676194"/>
    </source>
</evidence>
<dbReference type="RefSeq" id="WP_213494911.1">
    <property type="nucleotide sequence ID" value="NZ_CP074694.1"/>
</dbReference>